<dbReference type="FunFam" id="3.40.50.300:FF:000127">
    <property type="entry name" value="Ribose import ATP-binding protein RbsA"/>
    <property type="match status" value="1"/>
</dbReference>
<dbReference type="GO" id="GO:0005886">
    <property type="term" value="C:plasma membrane"/>
    <property type="evidence" value="ECO:0007669"/>
    <property type="project" value="UniProtKB-SubCell"/>
</dbReference>
<evidence type="ECO:0000256" key="6">
    <source>
        <dbReference type="ARBA" id="ARBA00022741"/>
    </source>
</evidence>
<dbReference type="SMART" id="SM00382">
    <property type="entry name" value="AAA"/>
    <property type="match status" value="2"/>
</dbReference>
<evidence type="ECO:0000259" key="10">
    <source>
        <dbReference type="PROSITE" id="PS50893"/>
    </source>
</evidence>
<dbReference type="InterPro" id="IPR003593">
    <property type="entry name" value="AAA+_ATPase"/>
</dbReference>
<dbReference type="Pfam" id="PF00005">
    <property type="entry name" value="ABC_tran"/>
    <property type="match status" value="2"/>
</dbReference>
<keyword evidence="7 11" id="KW-0067">ATP-binding</keyword>
<evidence type="ECO:0000256" key="2">
    <source>
        <dbReference type="ARBA" id="ARBA00022448"/>
    </source>
</evidence>
<evidence type="ECO:0000256" key="3">
    <source>
        <dbReference type="ARBA" id="ARBA00022475"/>
    </source>
</evidence>
<dbReference type="PANTHER" id="PTHR43790">
    <property type="entry name" value="CARBOHYDRATE TRANSPORT ATP-BINDING PROTEIN MG119-RELATED"/>
    <property type="match status" value="1"/>
</dbReference>
<dbReference type="CDD" id="cd03215">
    <property type="entry name" value="ABC_Carb_Monos_II"/>
    <property type="match status" value="1"/>
</dbReference>
<evidence type="ECO:0000256" key="1">
    <source>
        <dbReference type="ARBA" id="ARBA00004202"/>
    </source>
</evidence>
<gene>
    <name evidence="11" type="ORF">D4A47_04935</name>
</gene>
<dbReference type="CDD" id="cd03216">
    <property type="entry name" value="ABC_Carb_Monos_I"/>
    <property type="match status" value="1"/>
</dbReference>
<keyword evidence="4" id="KW-0762">Sugar transport</keyword>
<keyword evidence="8" id="KW-1278">Translocase</keyword>
<evidence type="ECO:0000256" key="5">
    <source>
        <dbReference type="ARBA" id="ARBA00022737"/>
    </source>
</evidence>
<keyword evidence="12" id="KW-1185">Reference proteome</keyword>
<feature type="domain" description="ABC transporter" evidence="10">
    <location>
        <begin position="266"/>
        <end position="511"/>
    </location>
</feature>
<keyword evidence="6" id="KW-0547">Nucleotide-binding</keyword>
<organism evidence="11 12">
    <name type="scientific">Anaerotruncus massiliensis</name>
    <name type="common">ex Liu et al. 2021</name>
    <dbReference type="NCBI Taxonomy" id="2321404"/>
    <lineage>
        <taxon>Bacteria</taxon>
        <taxon>Bacillati</taxon>
        <taxon>Bacillota</taxon>
        <taxon>Clostridia</taxon>
        <taxon>Eubacteriales</taxon>
        <taxon>Oscillospiraceae</taxon>
        <taxon>Anaerotruncus</taxon>
    </lineage>
</organism>
<comment type="subcellular location">
    <subcellularLocation>
        <location evidence="1">Cell membrane</location>
        <topology evidence="1">Peripheral membrane protein</topology>
    </subcellularLocation>
</comment>
<accession>A0A498CN31</accession>
<evidence type="ECO:0000313" key="12">
    <source>
        <dbReference type="Proteomes" id="UP000276301"/>
    </source>
</evidence>
<dbReference type="PROSITE" id="PS50893">
    <property type="entry name" value="ABC_TRANSPORTER_2"/>
    <property type="match status" value="2"/>
</dbReference>
<evidence type="ECO:0000256" key="8">
    <source>
        <dbReference type="ARBA" id="ARBA00022967"/>
    </source>
</evidence>
<evidence type="ECO:0000313" key="11">
    <source>
        <dbReference type="EMBL" id="RLL12758.1"/>
    </source>
</evidence>
<sequence length="516" mass="57092">MGAAESNIGGRRSVSSQPLLQLDNIHKSFYGAEVLHGVNLDLCPGEVLGLVGENGAGKSTLMSILGGVYGFDSGTMRLGGEVYTPATPNDATRAGIAFIRQEFSLFSNLTVAENLFVDRFPRRGLSVDYKKMEERAQVYIDLFRLDISPRTRVESLPMGVRQIVEISKALEKDAKIIIFDEPTTSLSPKEKEELFEVIGGLKARGVSIIYISHILEDVMRLCDRTTVLRDGNSVGTFQNSALDKREIIRLMVGREMNQVYPTIEKEIGEPIYEVREFVRAGSRSPVSLEIRKGEIVGMFGLMGAGRTELLSSLFGAEPSEGGEILVRGKALTRPTPTRCIREGIAYVTESRRQEGLIMPKTIEENVTMVVLDRMTGALGVVDRSREKRTALDLVKKLTVKTSDPQRQFVKNLSGGNQQKVVIAKWVASEPKVFFMDEPTRGVDVGAKYEIYTYINELAREGCGVLLVSSEMEEVMGICDRILVMYRDRIVADIPKAAFDQERIIQYALEGGISDAG</sequence>
<name>A0A498CN31_9FIRM</name>
<dbReference type="PANTHER" id="PTHR43790:SF3">
    <property type="entry name" value="D-ALLOSE IMPORT ATP-BINDING PROTEIN ALSA-RELATED"/>
    <property type="match status" value="1"/>
</dbReference>
<evidence type="ECO:0000256" key="9">
    <source>
        <dbReference type="ARBA" id="ARBA00023136"/>
    </source>
</evidence>
<evidence type="ECO:0000256" key="4">
    <source>
        <dbReference type="ARBA" id="ARBA00022597"/>
    </source>
</evidence>
<dbReference type="GO" id="GO:0016887">
    <property type="term" value="F:ATP hydrolysis activity"/>
    <property type="evidence" value="ECO:0007669"/>
    <property type="project" value="InterPro"/>
</dbReference>
<dbReference type="InterPro" id="IPR003439">
    <property type="entry name" value="ABC_transporter-like_ATP-bd"/>
</dbReference>
<dbReference type="Proteomes" id="UP000276301">
    <property type="component" value="Unassembled WGS sequence"/>
</dbReference>
<dbReference type="Gene3D" id="3.40.50.300">
    <property type="entry name" value="P-loop containing nucleotide triphosphate hydrolases"/>
    <property type="match status" value="2"/>
</dbReference>
<dbReference type="PROSITE" id="PS00211">
    <property type="entry name" value="ABC_TRANSPORTER_1"/>
    <property type="match status" value="1"/>
</dbReference>
<keyword evidence="3" id="KW-1003">Cell membrane</keyword>
<dbReference type="InterPro" id="IPR017871">
    <property type="entry name" value="ABC_transporter-like_CS"/>
</dbReference>
<keyword evidence="5" id="KW-0677">Repeat</keyword>
<feature type="domain" description="ABC transporter" evidence="10">
    <location>
        <begin position="20"/>
        <end position="255"/>
    </location>
</feature>
<keyword evidence="9" id="KW-0472">Membrane</keyword>
<dbReference type="SUPFAM" id="SSF52540">
    <property type="entry name" value="P-loop containing nucleoside triphosphate hydrolases"/>
    <property type="match status" value="2"/>
</dbReference>
<dbReference type="GO" id="GO:0005524">
    <property type="term" value="F:ATP binding"/>
    <property type="evidence" value="ECO:0007669"/>
    <property type="project" value="UniProtKB-KW"/>
</dbReference>
<evidence type="ECO:0000256" key="7">
    <source>
        <dbReference type="ARBA" id="ARBA00022840"/>
    </source>
</evidence>
<dbReference type="EMBL" id="RCHT01000005">
    <property type="protein sequence ID" value="RLL12758.1"/>
    <property type="molecule type" value="Genomic_DNA"/>
</dbReference>
<dbReference type="AlphaFoldDB" id="A0A498CN31"/>
<protein>
    <submittedName>
        <fullName evidence="11">Sugar ABC transporter ATP-binding protein</fullName>
    </submittedName>
</protein>
<comment type="caution">
    <text evidence="11">The sequence shown here is derived from an EMBL/GenBank/DDBJ whole genome shotgun (WGS) entry which is preliminary data.</text>
</comment>
<proteinExistence type="predicted"/>
<keyword evidence="2" id="KW-0813">Transport</keyword>
<reference evidence="11 12" key="1">
    <citation type="submission" date="2018-10" db="EMBL/GenBank/DDBJ databases">
        <title>Anaerotruncus faecis sp. nov., isolated from human feces.</title>
        <authorList>
            <person name="Wang Y.-J."/>
        </authorList>
    </citation>
    <scope>NUCLEOTIDE SEQUENCE [LARGE SCALE GENOMIC DNA]</scope>
    <source>
        <strain evidence="11 12">22A2-44</strain>
    </source>
</reference>
<dbReference type="InterPro" id="IPR027417">
    <property type="entry name" value="P-loop_NTPase"/>
</dbReference>
<dbReference type="InterPro" id="IPR050107">
    <property type="entry name" value="ABC_carbohydrate_import_ATPase"/>
</dbReference>